<comment type="pathway">
    <text evidence="1">Biopolymer metabolism; poly-(R)-3-hydroxybutanoate biosynthesis.</text>
</comment>
<dbReference type="AlphaFoldDB" id="A0A411HLN6"/>
<feature type="coiled-coil region" evidence="4">
    <location>
        <begin position="289"/>
        <end position="331"/>
    </location>
</feature>
<proteinExistence type="predicted"/>
<evidence type="ECO:0000256" key="3">
    <source>
        <dbReference type="ARBA" id="ARBA00022752"/>
    </source>
</evidence>
<dbReference type="GO" id="GO:0042619">
    <property type="term" value="P:poly-hydroxybutyrate biosynthetic process"/>
    <property type="evidence" value="ECO:0007669"/>
    <property type="project" value="UniProtKB-KW"/>
</dbReference>
<evidence type="ECO:0000256" key="2">
    <source>
        <dbReference type="ARBA" id="ARBA00019066"/>
    </source>
</evidence>
<keyword evidence="3" id="KW-0583">PHB biosynthesis</keyword>
<dbReference type="NCBIfam" id="TIGR01834">
    <property type="entry name" value="PHA_synth_III_E"/>
    <property type="match status" value="1"/>
</dbReference>
<evidence type="ECO:0000256" key="1">
    <source>
        <dbReference type="ARBA" id="ARBA00004683"/>
    </source>
</evidence>
<keyword evidence="4" id="KW-0175">Coiled coil</keyword>
<dbReference type="KEGG" id="xbc:ELE36_13705"/>
<sequence length="436" mass="47372">MTDEMDWAKMQAKYWNAFNDLTHNAATDQARGGAAAAPWQEGIEQWSRLFGNQPNHQSDVVERMLASAKTYLATMQSTLGGAFANPASGFDGSANTGAWMDSLRNAFAMPGGFSVPGFDASLSNNPMSRGLRDIAGQGAKSFEQLGAQMAPFIEAAKRESSAMLKLPAFGSSREKTERLQKLLAAWTEYEEANKNYNAELAKSSQRSFEILEDKLAERSEPGRQIDSMRGFYDLWVDSAEEAYAEIAMAEDFRKVYGNYINAQMRVRGLVQQEIEHNTRELGMPTRTEINSVEKRLHELRRELRRSAEAGESAMAQELANLRAEVDALRTAAADKPARAADKPANVPVQKKSAPVPSKIKPVAKAPVAKVAAPKTPAAKVPATKLAAAAAKAPSKSVASKRSANTFAASLNKTRAVIAKTEATKAKRASSTSAKRR</sequence>
<dbReference type="EMBL" id="CP035704">
    <property type="protein sequence ID" value="QBB71324.1"/>
    <property type="molecule type" value="Genomic_DNA"/>
</dbReference>
<feature type="region of interest" description="Disordered" evidence="5">
    <location>
        <begin position="334"/>
        <end position="355"/>
    </location>
</feature>
<name>A0A411HLN6_9GAMM</name>
<evidence type="ECO:0000313" key="6">
    <source>
        <dbReference type="EMBL" id="QBB71324.1"/>
    </source>
</evidence>
<dbReference type="RefSeq" id="WP_129834214.1">
    <property type="nucleotide sequence ID" value="NZ_CP035704.1"/>
</dbReference>
<evidence type="ECO:0000256" key="5">
    <source>
        <dbReference type="SAM" id="MobiDB-lite"/>
    </source>
</evidence>
<dbReference type="OrthoDB" id="6115526at2"/>
<gene>
    <name evidence="6" type="primary">phaE</name>
    <name evidence="6" type="ORF">ELE36_13705</name>
</gene>
<keyword evidence="7" id="KW-1185">Reference proteome</keyword>
<dbReference type="UniPathway" id="UPA00917"/>
<protein>
    <recommendedName>
        <fullName evidence="2">Poly(3-hydroxyalkanoate) polymerase subunit PhaE</fullName>
    </recommendedName>
</protein>
<dbReference type="Pfam" id="PF09712">
    <property type="entry name" value="PHA_synth_III_E"/>
    <property type="match status" value="1"/>
</dbReference>
<organism evidence="6 7">
    <name type="scientific">Pseudolysobacter antarcticus</name>
    <dbReference type="NCBI Taxonomy" id="2511995"/>
    <lineage>
        <taxon>Bacteria</taxon>
        <taxon>Pseudomonadati</taxon>
        <taxon>Pseudomonadota</taxon>
        <taxon>Gammaproteobacteria</taxon>
        <taxon>Lysobacterales</taxon>
        <taxon>Rhodanobacteraceae</taxon>
        <taxon>Pseudolysobacter</taxon>
    </lineage>
</organism>
<reference evidence="6 7" key="1">
    <citation type="submission" date="2019-01" db="EMBL/GenBank/DDBJ databases">
        <title>Pseudolysobacter antarctica gen. nov., sp. nov., isolated from Fildes Peninsula, Antarctica.</title>
        <authorList>
            <person name="Wei Z."/>
            <person name="Peng F."/>
        </authorList>
    </citation>
    <scope>NUCLEOTIDE SEQUENCE [LARGE SCALE GENOMIC DNA]</scope>
    <source>
        <strain evidence="6 7">AQ6-296</strain>
    </source>
</reference>
<evidence type="ECO:0000313" key="7">
    <source>
        <dbReference type="Proteomes" id="UP000291562"/>
    </source>
</evidence>
<dbReference type="Proteomes" id="UP000291562">
    <property type="component" value="Chromosome"/>
</dbReference>
<accession>A0A411HLN6</accession>
<evidence type="ECO:0000256" key="4">
    <source>
        <dbReference type="SAM" id="Coils"/>
    </source>
</evidence>
<dbReference type="InterPro" id="IPR010123">
    <property type="entry name" value="PHA_synth_III_E"/>
</dbReference>